<accession>A0A327JMM1</accession>
<reference evidence="5 6" key="1">
    <citation type="submission" date="2017-07" db="EMBL/GenBank/DDBJ databases">
        <title>Draft Genome Sequences of Select Purple Nonsulfur Bacteria.</title>
        <authorList>
            <person name="Lasarre B."/>
            <person name="Mckinlay J.B."/>
        </authorList>
    </citation>
    <scope>NUCLEOTIDE SEQUENCE [LARGE SCALE GENOMIC DNA]</scope>
    <source>
        <strain evidence="5 6">DSM 11290</strain>
    </source>
</reference>
<feature type="region of interest" description="Disordered" evidence="3">
    <location>
        <begin position="1"/>
        <end position="22"/>
    </location>
</feature>
<dbReference type="PANTHER" id="PTHR32089">
    <property type="entry name" value="METHYL-ACCEPTING CHEMOTAXIS PROTEIN MCPB"/>
    <property type="match status" value="1"/>
</dbReference>
<dbReference type="RefSeq" id="WP_111435325.1">
    <property type="nucleotide sequence ID" value="NZ_JACIGG010000011.1"/>
</dbReference>
<dbReference type="SUPFAM" id="SSF58104">
    <property type="entry name" value="Methyl-accepting chemotaxis protein (MCP) signaling domain"/>
    <property type="match status" value="1"/>
</dbReference>
<proteinExistence type="predicted"/>
<dbReference type="SMART" id="SM00283">
    <property type="entry name" value="MA"/>
    <property type="match status" value="1"/>
</dbReference>
<name>A0A327JMM1_9HYPH</name>
<evidence type="ECO:0000313" key="6">
    <source>
        <dbReference type="Proteomes" id="UP000249299"/>
    </source>
</evidence>
<evidence type="ECO:0000256" key="3">
    <source>
        <dbReference type="SAM" id="MobiDB-lite"/>
    </source>
</evidence>
<dbReference type="GO" id="GO:0007165">
    <property type="term" value="P:signal transduction"/>
    <property type="evidence" value="ECO:0007669"/>
    <property type="project" value="UniProtKB-KW"/>
</dbReference>
<evidence type="ECO:0000259" key="4">
    <source>
        <dbReference type="PROSITE" id="PS50111"/>
    </source>
</evidence>
<dbReference type="PROSITE" id="PS50111">
    <property type="entry name" value="CHEMOTAXIS_TRANSDUC_2"/>
    <property type="match status" value="1"/>
</dbReference>
<comment type="caution">
    <text evidence="5">The sequence shown here is derived from an EMBL/GenBank/DDBJ whole genome shotgun (WGS) entry which is preliminary data.</text>
</comment>
<evidence type="ECO:0000256" key="2">
    <source>
        <dbReference type="PROSITE-ProRule" id="PRU00284"/>
    </source>
</evidence>
<dbReference type="GO" id="GO:0016020">
    <property type="term" value="C:membrane"/>
    <property type="evidence" value="ECO:0007669"/>
    <property type="project" value="InterPro"/>
</dbReference>
<dbReference type="OrthoDB" id="2489132at2"/>
<keyword evidence="6" id="KW-1185">Reference proteome</keyword>
<gene>
    <name evidence="5" type="ORF">CH339_15690</name>
</gene>
<dbReference type="EMBL" id="NPEV01000036">
    <property type="protein sequence ID" value="RAI26102.1"/>
    <property type="molecule type" value="Genomic_DNA"/>
</dbReference>
<keyword evidence="1 2" id="KW-0807">Transducer</keyword>
<sequence length="494" mass="52555">MLKLLKQRFPDTPAPEATDEPDAAEAVAALAETEAVNEMRKALSEIARDLGALGLVIADATGVVEESSSSAHQLSDTFDELSAAASEVRATNESISQSCSETVAATATAGEAVSGSRQTLETALTRIEGLIGAVGNINEQLQGLQSALGSVREVADAIDAIARQTNLLALNATIEAARAGEAGKGFAVVASEVKALAGETSSATEQIASTLSELDSEADKLVLLGNQAIEYTGEVNESAGSLGASMAEIERSIEEIEVSSRAIEENVAGNEERLSHFGERIDAMHAALDANVSQLGTCAGEMFGALYSTDKMVGLAATSGIETGDTKFVKIILEMADEVTRRFEEAIANSQIREAELFDYSYKPIPGTDPEQVMAPFTPLTDRVLPDLQEAILERDKNIVFCAAIDINGYLPTHNKKFSKPQGDDPVWNAANCRNRRIFNDRVGLAAGQNTKKFLLQTYRRDMGGGKFVLMKDISAPVHIAGRHWGGVRMGYKA</sequence>
<protein>
    <recommendedName>
        <fullName evidence="4">Methyl-accepting transducer domain-containing protein</fullName>
    </recommendedName>
</protein>
<evidence type="ECO:0000313" key="5">
    <source>
        <dbReference type="EMBL" id="RAI26102.1"/>
    </source>
</evidence>
<feature type="domain" description="Methyl-accepting transducer" evidence="4">
    <location>
        <begin position="49"/>
        <end position="289"/>
    </location>
</feature>
<dbReference type="AlphaFoldDB" id="A0A327JMM1"/>
<dbReference type="Pfam" id="PF00015">
    <property type="entry name" value="MCPsignal"/>
    <property type="match status" value="1"/>
</dbReference>
<dbReference type="Proteomes" id="UP000249299">
    <property type="component" value="Unassembled WGS sequence"/>
</dbReference>
<dbReference type="Gene3D" id="1.10.287.950">
    <property type="entry name" value="Methyl-accepting chemotaxis protein"/>
    <property type="match status" value="1"/>
</dbReference>
<dbReference type="InterPro" id="IPR004089">
    <property type="entry name" value="MCPsignal_dom"/>
</dbReference>
<organism evidence="5 6">
    <name type="scientific">Rhodobium orientis</name>
    <dbReference type="NCBI Taxonomy" id="34017"/>
    <lineage>
        <taxon>Bacteria</taxon>
        <taxon>Pseudomonadati</taxon>
        <taxon>Pseudomonadota</taxon>
        <taxon>Alphaproteobacteria</taxon>
        <taxon>Hyphomicrobiales</taxon>
        <taxon>Rhodobiaceae</taxon>
        <taxon>Rhodobium</taxon>
    </lineage>
</organism>
<evidence type="ECO:0000256" key="1">
    <source>
        <dbReference type="ARBA" id="ARBA00023224"/>
    </source>
</evidence>
<dbReference type="PANTHER" id="PTHR32089:SF112">
    <property type="entry name" value="LYSOZYME-LIKE PROTEIN-RELATED"/>
    <property type="match status" value="1"/>
</dbReference>